<comment type="similarity">
    <text evidence="11">Belongs to the binding-protein-dependent transport system permease family.</text>
</comment>
<dbReference type="HOGENOM" id="CLU_000604_86_1_7"/>
<evidence type="ECO:0000256" key="11">
    <source>
        <dbReference type="RuleBase" id="RU363032"/>
    </source>
</evidence>
<evidence type="ECO:0000256" key="8">
    <source>
        <dbReference type="ARBA" id="ARBA00022840"/>
    </source>
</evidence>
<dbReference type="Proteomes" id="UP000019141">
    <property type="component" value="Unassembled WGS sequence"/>
</dbReference>
<evidence type="ECO:0000256" key="1">
    <source>
        <dbReference type="ARBA" id="ARBA00004429"/>
    </source>
</evidence>
<evidence type="ECO:0000256" key="4">
    <source>
        <dbReference type="ARBA" id="ARBA00022475"/>
    </source>
</evidence>
<dbReference type="Gene3D" id="1.10.3720.10">
    <property type="entry name" value="MetI-like"/>
    <property type="match status" value="1"/>
</dbReference>
<dbReference type="NCBIfam" id="NF007739">
    <property type="entry name" value="PRK10419.1"/>
    <property type="match status" value="2"/>
</dbReference>
<dbReference type="Pfam" id="PF00005">
    <property type="entry name" value="ABC_tran"/>
    <property type="match status" value="2"/>
</dbReference>
<dbReference type="PROSITE" id="PS50928">
    <property type="entry name" value="ABC_TM1"/>
    <property type="match status" value="1"/>
</dbReference>
<dbReference type="FunFam" id="1.10.3720.10:FF:000005">
    <property type="entry name" value="Microcin C ABC transporter permease"/>
    <property type="match status" value="1"/>
</dbReference>
<evidence type="ECO:0000256" key="10">
    <source>
        <dbReference type="ARBA" id="ARBA00023136"/>
    </source>
</evidence>
<dbReference type="InterPro" id="IPR027417">
    <property type="entry name" value="P-loop_NTPase"/>
</dbReference>
<keyword evidence="10 11" id="KW-0472">Membrane</keyword>
<proteinExistence type="inferred from homology"/>
<keyword evidence="16" id="KW-1185">Reference proteome</keyword>
<comment type="subcellular location">
    <subcellularLocation>
        <location evidence="1">Cell inner membrane</location>
        <topology evidence="1">Multi-pass membrane protein</topology>
    </subcellularLocation>
    <subcellularLocation>
        <location evidence="11">Cell membrane</location>
        <topology evidence="11">Multi-pass membrane protein</topology>
    </subcellularLocation>
</comment>
<dbReference type="AlphaFoldDB" id="W4LIZ4"/>
<dbReference type="GO" id="GO:0005886">
    <property type="term" value="C:plasma membrane"/>
    <property type="evidence" value="ECO:0007669"/>
    <property type="project" value="UniProtKB-SubCell"/>
</dbReference>
<feature type="domain" description="ABC transporter" evidence="13">
    <location>
        <begin position="372"/>
        <end position="624"/>
    </location>
</feature>
<keyword evidence="5" id="KW-0997">Cell inner membrane</keyword>
<dbReference type="GO" id="GO:0005524">
    <property type="term" value="F:ATP binding"/>
    <property type="evidence" value="ECO:0007669"/>
    <property type="project" value="UniProtKB-KW"/>
</dbReference>
<dbReference type="EMBL" id="AZHW01000682">
    <property type="protein sequence ID" value="ETW97291.1"/>
    <property type="molecule type" value="Genomic_DNA"/>
</dbReference>
<name>W4LIZ4_ENTF1</name>
<reference evidence="15 16" key="1">
    <citation type="journal article" date="2014" name="Nature">
        <title>An environmental bacterial taxon with a large and distinct metabolic repertoire.</title>
        <authorList>
            <person name="Wilson M.C."/>
            <person name="Mori T."/>
            <person name="Ruckert C."/>
            <person name="Uria A.R."/>
            <person name="Helf M.J."/>
            <person name="Takada K."/>
            <person name="Gernert C."/>
            <person name="Steffens U.A."/>
            <person name="Heycke N."/>
            <person name="Schmitt S."/>
            <person name="Rinke C."/>
            <person name="Helfrich E.J."/>
            <person name="Brachmann A.O."/>
            <person name="Gurgui C."/>
            <person name="Wakimoto T."/>
            <person name="Kracht M."/>
            <person name="Crusemann M."/>
            <person name="Hentschel U."/>
            <person name="Abe I."/>
            <person name="Matsunaga S."/>
            <person name="Kalinowski J."/>
            <person name="Takeyama H."/>
            <person name="Piel J."/>
        </authorList>
    </citation>
    <scope>NUCLEOTIDE SEQUENCE [LARGE SCALE GENOMIC DNA]</scope>
    <source>
        <strain evidence="16">TSY1</strain>
    </source>
</reference>
<feature type="domain" description="ABC transmembrane type-1" evidence="14">
    <location>
        <begin position="139"/>
        <end position="331"/>
    </location>
</feature>
<dbReference type="InterPro" id="IPR000515">
    <property type="entry name" value="MetI-like"/>
</dbReference>
<gene>
    <name evidence="15" type="ORF">ETSY1_23255</name>
</gene>
<dbReference type="InterPro" id="IPR003593">
    <property type="entry name" value="AAA+_ATPase"/>
</dbReference>
<dbReference type="NCBIfam" id="NF008453">
    <property type="entry name" value="PRK11308.1"/>
    <property type="match status" value="2"/>
</dbReference>
<keyword evidence="8" id="KW-0067">ATP-binding</keyword>
<comment type="similarity">
    <text evidence="2">Belongs to the ABC transporter superfamily.</text>
</comment>
<feature type="transmembrane region" description="Helical" evidence="11">
    <location>
        <begin position="143"/>
        <end position="167"/>
    </location>
</feature>
<keyword evidence="9 11" id="KW-1133">Transmembrane helix</keyword>
<keyword evidence="4" id="KW-1003">Cell membrane</keyword>
<protein>
    <recommendedName>
        <fullName evidence="17">ABC transporter ATP-binding protein</fullName>
    </recommendedName>
</protein>
<keyword evidence="7" id="KW-0547">Nucleotide-binding</keyword>
<dbReference type="CDD" id="cd03257">
    <property type="entry name" value="ABC_NikE_OppD_transporters"/>
    <property type="match status" value="2"/>
</dbReference>
<dbReference type="CDD" id="cd06261">
    <property type="entry name" value="TM_PBP2"/>
    <property type="match status" value="1"/>
</dbReference>
<evidence type="ECO:0000256" key="12">
    <source>
        <dbReference type="SAM" id="MobiDB-lite"/>
    </source>
</evidence>
<evidence type="ECO:0000256" key="2">
    <source>
        <dbReference type="ARBA" id="ARBA00005417"/>
    </source>
</evidence>
<feature type="transmembrane region" description="Helical" evidence="11">
    <location>
        <begin position="256"/>
        <end position="285"/>
    </location>
</feature>
<keyword evidence="6 11" id="KW-0812">Transmembrane</keyword>
<dbReference type="Pfam" id="PF08352">
    <property type="entry name" value="oligo_HPY"/>
    <property type="match status" value="2"/>
</dbReference>
<evidence type="ECO:0000256" key="7">
    <source>
        <dbReference type="ARBA" id="ARBA00022741"/>
    </source>
</evidence>
<dbReference type="Pfam" id="PF00528">
    <property type="entry name" value="BPD_transp_1"/>
    <property type="match status" value="1"/>
</dbReference>
<evidence type="ECO:0000256" key="6">
    <source>
        <dbReference type="ARBA" id="ARBA00022692"/>
    </source>
</evidence>
<evidence type="ECO:0000259" key="14">
    <source>
        <dbReference type="PROSITE" id="PS50928"/>
    </source>
</evidence>
<feature type="domain" description="ABC transporter" evidence="13">
    <location>
        <begin position="654"/>
        <end position="893"/>
    </location>
</feature>
<evidence type="ECO:0000313" key="15">
    <source>
        <dbReference type="EMBL" id="ETW97291.1"/>
    </source>
</evidence>
<feature type="region of interest" description="Disordered" evidence="12">
    <location>
        <begin position="345"/>
        <end position="364"/>
    </location>
</feature>
<feature type="transmembrane region" description="Helical" evidence="11">
    <location>
        <begin position="179"/>
        <end position="197"/>
    </location>
</feature>
<dbReference type="FunFam" id="3.40.50.300:FF:000016">
    <property type="entry name" value="Oligopeptide ABC transporter ATP-binding component"/>
    <property type="match status" value="2"/>
</dbReference>
<evidence type="ECO:0000256" key="9">
    <source>
        <dbReference type="ARBA" id="ARBA00022989"/>
    </source>
</evidence>
<feature type="transmembrane region" description="Helical" evidence="11">
    <location>
        <begin position="203"/>
        <end position="221"/>
    </location>
</feature>
<dbReference type="NCBIfam" id="NF011596">
    <property type="entry name" value="PRK15021.1"/>
    <property type="match status" value="1"/>
</dbReference>
<dbReference type="GO" id="GO:0015833">
    <property type="term" value="P:peptide transport"/>
    <property type="evidence" value="ECO:0007669"/>
    <property type="project" value="InterPro"/>
</dbReference>
<dbReference type="GO" id="GO:0055085">
    <property type="term" value="P:transmembrane transport"/>
    <property type="evidence" value="ECO:0007669"/>
    <property type="project" value="InterPro"/>
</dbReference>
<organism evidence="15 16">
    <name type="scientific">Entotheonella factor</name>
    <dbReference type="NCBI Taxonomy" id="1429438"/>
    <lineage>
        <taxon>Bacteria</taxon>
        <taxon>Pseudomonadati</taxon>
        <taxon>Nitrospinota/Tectimicrobiota group</taxon>
        <taxon>Candidatus Tectimicrobiota</taxon>
        <taxon>Candidatus Entotheonellia</taxon>
        <taxon>Candidatus Entotheonellales</taxon>
        <taxon>Candidatus Entotheonellaceae</taxon>
        <taxon>Candidatus Entotheonella</taxon>
    </lineage>
</organism>
<evidence type="ECO:0000256" key="3">
    <source>
        <dbReference type="ARBA" id="ARBA00022448"/>
    </source>
</evidence>
<feature type="transmembrane region" description="Helical" evidence="11">
    <location>
        <begin position="21"/>
        <end position="41"/>
    </location>
</feature>
<evidence type="ECO:0000313" key="16">
    <source>
        <dbReference type="Proteomes" id="UP000019141"/>
    </source>
</evidence>
<accession>W4LIZ4</accession>
<dbReference type="PROSITE" id="PS00211">
    <property type="entry name" value="ABC_TRANSPORTER_1"/>
    <property type="match status" value="2"/>
</dbReference>
<dbReference type="SMART" id="SM00382">
    <property type="entry name" value="AAA"/>
    <property type="match status" value="2"/>
</dbReference>
<dbReference type="PANTHER" id="PTHR43776:SF7">
    <property type="entry name" value="D,D-DIPEPTIDE TRANSPORT ATP-BINDING PROTEIN DDPF-RELATED"/>
    <property type="match status" value="1"/>
</dbReference>
<feature type="transmembrane region" description="Helical" evidence="11">
    <location>
        <begin position="305"/>
        <end position="330"/>
    </location>
</feature>
<dbReference type="Gene3D" id="3.40.50.300">
    <property type="entry name" value="P-loop containing nucleotide triphosphate hydrolases"/>
    <property type="match status" value="2"/>
</dbReference>
<dbReference type="InterPro" id="IPR050319">
    <property type="entry name" value="ABC_transp_ATP-bind"/>
</dbReference>
<dbReference type="SUPFAM" id="SSF161098">
    <property type="entry name" value="MetI-like"/>
    <property type="match status" value="1"/>
</dbReference>
<dbReference type="GO" id="GO:0016887">
    <property type="term" value="F:ATP hydrolysis activity"/>
    <property type="evidence" value="ECO:0007669"/>
    <property type="project" value="InterPro"/>
</dbReference>
<keyword evidence="3 11" id="KW-0813">Transport</keyword>
<dbReference type="SUPFAM" id="SSF52540">
    <property type="entry name" value="P-loop containing nucleoside triphosphate hydrolases"/>
    <property type="match status" value="2"/>
</dbReference>
<sequence>MQLSPINRRRLDNFRANKRGYWSLWFFLVLFIITLFAEFVANDKPFLVYYDGSFYTPIFRTYAETTFGGEFETEADYRDPYLIEKIQNKGWMLWPPVRYNHRTVAWDLSVPAPSPPEAEHWLGTDDQARDVVARLIYGFRISVLFGFALTLISAVIGVAAGAVQGYFGGWLDLLFQRFIEIWAGMPTLYLLIILASVVEPNFWWLLGLLLLFSWMGFVGVVRAEFLRARNFDYVRAARGLGVSDARIMRRHVLPNAMVATLTFMPFTLAGSVTVLTSLDFLGIGLPPGSASLGELLAQGKANLQAPWLGLTGFFVIAVMLSLLIFIGEAVRDAFDPRKLFADARPPEVTSPMPSALPEPTGQAAPSEAEPLLRIGNLGVDFRAGEQRVQAVRGVSLHIDPGETVALVGESGSGKSVTALATIQLLPYPVASHPAGSSIRFRGEELVGANQRRLESLRGNAISMIFQEPMTSLNPLHTVAKQVGEALRLHKGLSPAAARQRTIELLDLVGIQDAESRLESYPHQLSGGQRQRVMIAMALANEPELLIADEPTTALDVTIQAQVLQLLKDLQTRLGMAMLFITHDLGIVRKMADRVYVMTAGQVVEEGPVERIFNRPEHPYTQHLLAAEPKGEPVAATPDAPEVVDAEGVRVWFPVKRGVLRRTVDHVKAVDGVTLKVREGHTVGVVGESGSGKTTLGLALLRLEGSRGTIRFHAQDVHEMKAKRLRPLRREMQMVFQDPYGSLSPRMSVKEIIEEGLLVHQLGSTAQEREEQIVTALEEVGIDPESRNRYPHEFSGGQRQRIAIARAMVLKPRFVVLDEPTSALDMSVQAQIVDLLRDLQQRYRLAYLFISHDLKVVQALSDEVIVMRGGQVVESGPTQRVFQHPQEAYTRALIAAAFDLEAVEGGEVGSA</sequence>
<dbReference type="InterPro" id="IPR035906">
    <property type="entry name" value="MetI-like_sf"/>
</dbReference>
<dbReference type="PANTHER" id="PTHR43776">
    <property type="entry name" value="TRANSPORT ATP-BINDING PROTEIN"/>
    <property type="match status" value="1"/>
</dbReference>
<comment type="caution">
    <text evidence="15">The sequence shown here is derived from an EMBL/GenBank/DDBJ whole genome shotgun (WGS) entry which is preliminary data.</text>
</comment>
<dbReference type="InterPro" id="IPR003439">
    <property type="entry name" value="ABC_transporter-like_ATP-bd"/>
</dbReference>
<dbReference type="PATRIC" id="fig|1429438.4.peg.4477"/>
<dbReference type="InterPro" id="IPR017871">
    <property type="entry name" value="ABC_transporter-like_CS"/>
</dbReference>
<evidence type="ECO:0008006" key="17">
    <source>
        <dbReference type="Google" id="ProtNLM"/>
    </source>
</evidence>
<evidence type="ECO:0000259" key="13">
    <source>
        <dbReference type="PROSITE" id="PS50893"/>
    </source>
</evidence>
<dbReference type="PROSITE" id="PS50893">
    <property type="entry name" value="ABC_TRANSPORTER_2"/>
    <property type="match status" value="2"/>
</dbReference>
<dbReference type="InterPro" id="IPR013563">
    <property type="entry name" value="Oligopep_ABC_C"/>
</dbReference>
<evidence type="ECO:0000256" key="5">
    <source>
        <dbReference type="ARBA" id="ARBA00022519"/>
    </source>
</evidence>